<organism evidence="9 10">
    <name type="scientific">Cercocebus atys</name>
    <name type="common">Sooty mangabey</name>
    <name type="synonym">Cercocebus torquatus atys</name>
    <dbReference type="NCBI Taxonomy" id="9531"/>
    <lineage>
        <taxon>Eukaryota</taxon>
        <taxon>Metazoa</taxon>
        <taxon>Chordata</taxon>
        <taxon>Craniata</taxon>
        <taxon>Vertebrata</taxon>
        <taxon>Euteleostomi</taxon>
        <taxon>Mammalia</taxon>
        <taxon>Eutheria</taxon>
        <taxon>Euarchontoglires</taxon>
        <taxon>Primates</taxon>
        <taxon>Haplorrhini</taxon>
        <taxon>Catarrhini</taxon>
        <taxon>Cercopithecidae</taxon>
        <taxon>Cercopithecinae</taxon>
        <taxon>Cercocebus</taxon>
    </lineage>
</organism>
<dbReference type="InterPro" id="IPR031952">
    <property type="entry name" value="MOEP19_KH-like"/>
</dbReference>
<dbReference type="InterPro" id="IPR036612">
    <property type="entry name" value="KH_dom_type_1_sf"/>
</dbReference>
<evidence type="ECO:0000256" key="3">
    <source>
        <dbReference type="ARBA" id="ARBA00009081"/>
    </source>
</evidence>
<dbReference type="GO" id="GO:0005737">
    <property type="term" value="C:cytoplasm"/>
    <property type="evidence" value="ECO:0007669"/>
    <property type="project" value="UniProtKB-SubCell"/>
</dbReference>
<dbReference type="RefSeq" id="XP_011922809.1">
    <property type="nucleotide sequence ID" value="XM_012067419.1"/>
</dbReference>
<dbReference type="OMA" id="RVRPWWF"/>
<evidence type="ECO:0000256" key="7">
    <source>
        <dbReference type="SAM" id="MobiDB-lite"/>
    </source>
</evidence>
<dbReference type="GO" id="GO:0106333">
    <property type="term" value="C:subcortical maternal complex"/>
    <property type="evidence" value="ECO:0007669"/>
    <property type="project" value="Ensembl"/>
</dbReference>
<sequence length="149" mass="16991">MVDDAGAAESQRGKQTPADSLEQLRMLPLPPPQIRIRPWWFPVQELRDPLVFYLEAWLADELFGPDRAMIPEMEWTSQALMTVDIVDSGNLVEITVFGRPSVQNRVKSMLLCLASFHREHRARAEKMKHLEKNLKAHASDPHSPQDPVA</sequence>
<reference evidence="9" key="2">
    <citation type="submission" date="2025-09" db="UniProtKB">
        <authorList>
            <consortium name="Ensembl"/>
        </authorList>
    </citation>
    <scope>IDENTIFICATION</scope>
</reference>
<dbReference type="GO" id="GO:0009880">
    <property type="term" value="P:embryonic pattern specification"/>
    <property type="evidence" value="ECO:0007669"/>
    <property type="project" value="TreeGrafter"/>
</dbReference>
<reference evidence="9" key="1">
    <citation type="submission" date="2025-08" db="UniProtKB">
        <authorList>
            <consortium name="Ensembl"/>
        </authorList>
    </citation>
    <scope>IDENTIFICATION</scope>
</reference>
<dbReference type="AlphaFoldDB" id="A0A2K5NAE1"/>
<evidence type="ECO:0000256" key="6">
    <source>
        <dbReference type="ARBA" id="ARBA00069545"/>
    </source>
</evidence>
<dbReference type="CDD" id="cd12795">
    <property type="entry name" value="FILIA_N_like"/>
    <property type="match status" value="1"/>
</dbReference>
<evidence type="ECO:0000256" key="2">
    <source>
        <dbReference type="ARBA" id="ARBA00004496"/>
    </source>
</evidence>
<dbReference type="Proteomes" id="UP000233060">
    <property type="component" value="Unassembled WGS sequence"/>
</dbReference>
<evidence type="ECO:0000256" key="4">
    <source>
        <dbReference type="ARBA" id="ARBA00022490"/>
    </source>
</evidence>
<keyword evidence="4" id="KW-0963">Cytoplasm</keyword>
<dbReference type="PANTHER" id="PTHR19447:SF14">
    <property type="entry name" value="OOCYTE-EXPRESSED PROTEIN HOMOLOG"/>
    <property type="match status" value="1"/>
</dbReference>
<evidence type="ECO:0000256" key="5">
    <source>
        <dbReference type="ARBA" id="ARBA00023242"/>
    </source>
</evidence>
<evidence type="ECO:0000313" key="9">
    <source>
        <dbReference type="Ensembl" id="ENSCATP00000034310.1"/>
    </source>
</evidence>
<protein>
    <recommendedName>
        <fullName evidence="6">Oocyte-expressed protein homolog</fullName>
    </recommendedName>
</protein>
<dbReference type="CTD" id="441161"/>
<dbReference type="GO" id="GO:0005634">
    <property type="term" value="C:nucleus"/>
    <property type="evidence" value="ECO:0007669"/>
    <property type="project" value="UniProtKB-SubCell"/>
</dbReference>
<feature type="region of interest" description="Disordered" evidence="7">
    <location>
        <begin position="1"/>
        <end position="22"/>
    </location>
</feature>
<dbReference type="Gene3D" id="3.30.1370.10">
    <property type="entry name" value="K Homology domain, type 1"/>
    <property type="match status" value="1"/>
</dbReference>
<gene>
    <name evidence="9" type="primary">OOEP</name>
</gene>
<comment type="similarity">
    <text evidence="3">Belongs to the KHDC1 family.</text>
</comment>
<dbReference type="PANTHER" id="PTHR19447">
    <property type="entry name" value="OOCYTE-EXPRESSED PROTEIN HOMOLOG-RELATED"/>
    <property type="match status" value="1"/>
</dbReference>
<dbReference type="GeneTree" id="ENSGT00940000162097"/>
<dbReference type="FunFam" id="3.30.1370.10:FF:000086">
    <property type="entry name" value="Oocyte-expressed protein homolog"/>
    <property type="match status" value="1"/>
</dbReference>
<evidence type="ECO:0000313" key="10">
    <source>
        <dbReference type="Proteomes" id="UP000233060"/>
    </source>
</evidence>
<comment type="subcellular location">
    <subcellularLocation>
        <location evidence="2">Cytoplasm</location>
    </subcellularLocation>
    <subcellularLocation>
        <location evidence="1">Nucleus</location>
    </subcellularLocation>
</comment>
<dbReference type="GO" id="GO:0035088">
    <property type="term" value="P:establishment or maintenance of apical/basal cell polarity"/>
    <property type="evidence" value="ECO:0007669"/>
    <property type="project" value="TreeGrafter"/>
</dbReference>
<proteinExistence type="inferred from homology"/>
<feature type="domain" description="KH-like RNA-binding" evidence="8">
    <location>
        <begin position="36"/>
        <end position="121"/>
    </location>
</feature>
<dbReference type="GeneID" id="105589199"/>
<dbReference type="Pfam" id="PF16005">
    <property type="entry name" value="MOEP19"/>
    <property type="match status" value="1"/>
</dbReference>
<dbReference type="Bgee" id="ENSCATG00000040076">
    <property type="expression patterns" value="Expressed in cerebellum and 1 other cell type or tissue"/>
</dbReference>
<dbReference type="InterPro" id="IPR051778">
    <property type="entry name" value="KHDC1"/>
</dbReference>
<accession>A0A2K5NAE1</accession>
<evidence type="ECO:0000256" key="1">
    <source>
        <dbReference type="ARBA" id="ARBA00004123"/>
    </source>
</evidence>
<dbReference type="STRING" id="9531.ENSCATP00000034310"/>
<dbReference type="GO" id="GO:0003723">
    <property type="term" value="F:RNA binding"/>
    <property type="evidence" value="ECO:0007669"/>
    <property type="project" value="InterPro"/>
</dbReference>
<dbReference type="OrthoDB" id="9533079at2759"/>
<dbReference type="KEGG" id="caty:105589199"/>
<name>A0A2K5NAE1_CERAT</name>
<keyword evidence="10" id="KW-1185">Reference proteome</keyword>
<evidence type="ECO:0000259" key="8">
    <source>
        <dbReference type="Pfam" id="PF16005"/>
    </source>
</evidence>
<keyword evidence="5" id="KW-0539">Nucleus</keyword>
<dbReference type="Ensembl" id="ENSCATT00000058588.1">
    <property type="protein sequence ID" value="ENSCATP00000034310.1"/>
    <property type="gene ID" value="ENSCATG00000040076.1"/>
</dbReference>